<dbReference type="InterPro" id="IPR008964">
    <property type="entry name" value="Invasin/intimin_cell_adhesion"/>
</dbReference>
<feature type="domain" description="Ricin B lectin" evidence="2">
    <location>
        <begin position="101"/>
        <end position="238"/>
    </location>
</feature>
<feature type="compositionally biased region" description="Basic and acidic residues" evidence="1">
    <location>
        <begin position="24"/>
        <end position="33"/>
    </location>
</feature>
<dbReference type="Gene3D" id="2.80.10.50">
    <property type="match status" value="1"/>
</dbReference>
<feature type="compositionally biased region" description="Low complexity" evidence="1">
    <location>
        <begin position="1"/>
        <end position="17"/>
    </location>
</feature>
<comment type="caution">
    <text evidence="4">The sequence shown here is derived from an EMBL/GenBank/DDBJ whole genome shotgun (WGS) entry which is preliminary data.</text>
</comment>
<dbReference type="SUPFAM" id="SSF49373">
    <property type="entry name" value="Invasin/intimin cell-adhesion fragments"/>
    <property type="match status" value="1"/>
</dbReference>
<reference evidence="4 5" key="1">
    <citation type="journal article" date="2016" name="Sci. Rep.">
        <title>Evaluation of genetic diversity among strains of the human gut commensal Bifidobacterium adolescentis.</title>
        <authorList>
            <person name="Duranti S."/>
            <person name="Milani C."/>
            <person name="Lugli G.A."/>
            <person name="Mancabelli L."/>
            <person name="Turroni F."/>
            <person name="Ferrario C."/>
            <person name="Mangifesta M."/>
            <person name="Viappiani A."/>
            <person name="Sanchez B."/>
            <person name="Margolles A."/>
            <person name="van Sinderen D."/>
            <person name="Ventura M."/>
        </authorList>
    </citation>
    <scope>NUCLEOTIDE SEQUENCE [LARGE SCALE GENOMIC DNA]</scope>
    <source>
        <strain evidence="4 5">AD2-8</strain>
    </source>
</reference>
<dbReference type="InterPro" id="IPR035992">
    <property type="entry name" value="Ricin_B-like_lectins"/>
</dbReference>
<protein>
    <submittedName>
        <fullName evidence="4">Alpha-amylase</fullName>
    </submittedName>
</protein>
<dbReference type="SMART" id="SM00635">
    <property type="entry name" value="BID_2"/>
    <property type="match status" value="1"/>
</dbReference>
<evidence type="ECO:0000256" key="1">
    <source>
        <dbReference type="SAM" id="MobiDB-lite"/>
    </source>
</evidence>
<dbReference type="Gene3D" id="2.60.40.10">
    <property type="entry name" value="Immunoglobulins"/>
    <property type="match status" value="1"/>
</dbReference>
<dbReference type="Gene3D" id="2.60.40.1080">
    <property type="match status" value="1"/>
</dbReference>
<evidence type="ECO:0000313" key="4">
    <source>
        <dbReference type="EMBL" id="OSG90395.1"/>
    </source>
</evidence>
<dbReference type="InterPro" id="IPR000772">
    <property type="entry name" value="Ricin_B_lectin"/>
</dbReference>
<organism evidence="4 5">
    <name type="scientific">Bifidobacterium adolescentis</name>
    <dbReference type="NCBI Taxonomy" id="1680"/>
    <lineage>
        <taxon>Bacteria</taxon>
        <taxon>Bacillati</taxon>
        <taxon>Actinomycetota</taxon>
        <taxon>Actinomycetes</taxon>
        <taxon>Bifidobacteriales</taxon>
        <taxon>Bifidobacteriaceae</taxon>
        <taxon>Bifidobacterium</taxon>
    </lineage>
</organism>
<sequence length="342" mass="35099">GDDVSGGKLSLKSGASAQLTATVKPDDATDRKVSWTSSDSSVANVMGTGVVTAGSKAGTATVTATAGGKSASVQVTVSAPQDPYAQLDALAKAHASDLADGTYTVSTVLKDGMVLDVAGGSKSDRANVQLGGSNGGANQKWRVSHDSKGYVTLSNANSGKVLDVAGGSARNGANALQYSSNGGRNQKWVAVRSGSSYRLVSALSQSMVLDVAGWSTKDGANVDVWTSNGGANQQWKFANAVSGKPMTVWYRPDSSWKKTELYYRTFVGGESLSSVAMEKACGGWYKAVVPDSKGGKVRLAFTDGSEWDTGGMRYYATGDSAAVAGGQVIADVTPNCVATTKQ</sequence>
<gene>
    <name evidence="4" type="ORF">AD0028_2020</name>
</gene>
<dbReference type="PROSITE" id="PS50231">
    <property type="entry name" value="RICIN_B_LECTIN"/>
    <property type="match status" value="1"/>
</dbReference>
<feature type="domain" description="BIG2" evidence="3">
    <location>
        <begin position="3"/>
        <end position="76"/>
    </location>
</feature>
<dbReference type="EMBL" id="LNKF01000026">
    <property type="protein sequence ID" value="OSG90395.1"/>
    <property type="molecule type" value="Genomic_DNA"/>
</dbReference>
<proteinExistence type="predicted"/>
<dbReference type="RefSeq" id="WP_179142579.1">
    <property type="nucleotide sequence ID" value="NZ_LNKF01000026.1"/>
</dbReference>
<name>A0A1X2Z7K9_BIFAD</name>
<dbReference type="Pfam" id="PF02368">
    <property type="entry name" value="Big_2"/>
    <property type="match status" value="1"/>
</dbReference>
<feature type="region of interest" description="Disordered" evidence="1">
    <location>
        <begin position="1"/>
        <end position="39"/>
    </location>
</feature>
<accession>A0A1X2Z7K9</accession>
<dbReference type="InterPro" id="IPR013783">
    <property type="entry name" value="Ig-like_fold"/>
</dbReference>
<evidence type="ECO:0000313" key="5">
    <source>
        <dbReference type="Proteomes" id="UP000193664"/>
    </source>
</evidence>
<dbReference type="InterPro" id="IPR003343">
    <property type="entry name" value="Big_2"/>
</dbReference>
<dbReference type="CDD" id="cd00161">
    <property type="entry name" value="beta-trefoil_Ricin-like"/>
    <property type="match status" value="1"/>
</dbReference>
<feature type="non-terminal residue" evidence="4">
    <location>
        <position position="1"/>
    </location>
</feature>
<evidence type="ECO:0000259" key="3">
    <source>
        <dbReference type="SMART" id="SM00635"/>
    </source>
</evidence>
<dbReference type="Pfam" id="PF14200">
    <property type="entry name" value="RicinB_lectin_2"/>
    <property type="match status" value="1"/>
</dbReference>
<evidence type="ECO:0000259" key="2">
    <source>
        <dbReference type="SMART" id="SM00458"/>
    </source>
</evidence>
<dbReference type="AlphaFoldDB" id="A0A1X2Z7K9"/>
<dbReference type="SUPFAM" id="SSF50370">
    <property type="entry name" value="Ricin B-like lectins"/>
    <property type="match status" value="1"/>
</dbReference>
<dbReference type="Proteomes" id="UP000193664">
    <property type="component" value="Unassembled WGS sequence"/>
</dbReference>
<dbReference type="GO" id="GO:0005975">
    <property type="term" value="P:carbohydrate metabolic process"/>
    <property type="evidence" value="ECO:0007669"/>
    <property type="project" value="UniProtKB-ARBA"/>
</dbReference>
<dbReference type="SMART" id="SM00458">
    <property type="entry name" value="RICIN"/>
    <property type="match status" value="1"/>
</dbReference>